<sequence length="93" mass="10465">MYLQSAKTVDMIHLVCMKCVDSQSSILFEEQSGEIFTRCSLELVWSERGGPSISRLWSLLLRANKELRNPDGSGSVNWLVLAEAQGRNCMTLE</sequence>
<name>A0A4Y2V9Y8_ARAVE</name>
<dbReference type="AlphaFoldDB" id="A0A4Y2V9Y8"/>
<comment type="caution">
    <text evidence="1">The sequence shown here is derived from an EMBL/GenBank/DDBJ whole genome shotgun (WGS) entry which is preliminary data.</text>
</comment>
<gene>
    <name evidence="1" type="ORF">AVEN_118831_1</name>
</gene>
<protein>
    <submittedName>
        <fullName evidence="1">Uncharacterized protein</fullName>
    </submittedName>
</protein>
<proteinExistence type="predicted"/>
<dbReference type="EMBL" id="BGPR01044431">
    <property type="protein sequence ID" value="GBO21204.1"/>
    <property type="molecule type" value="Genomic_DNA"/>
</dbReference>
<evidence type="ECO:0000313" key="2">
    <source>
        <dbReference type="Proteomes" id="UP000499080"/>
    </source>
</evidence>
<dbReference type="Proteomes" id="UP000499080">
    <property type="component" value="Unassembled WGS sequence"/>
</dbReference>
<keyword evidence="2" id="KW-1185">Reference proteome</keyword>
<accession>A0A4Y2V9Y8</accession>
<reference evidence="1 2" key="1">
    <citation type="journal article" date="2019" name="Sci. Rep.">
        <title>Orb-weaving spider Araneus ventricosus genome elucidates the spidroin gene catalogue.</title>
        <authorList>
            <person name="Kono N."/>
            <person name="Nakamura H."/>
            <person name="Ohtoshi R."/>
            <person name="Moran D.A.P."/>
            <person name="Shinohara A."/>
            <person name="Yoshida Y."/>
            <person name="Fujiwara M."/>
            <person name="Mori M."/>
            <person name="Tomita M."/>
            <person name="Arakawa K."/>
        </authorList>
    </citation>
    <scope>NUCLEOTIDE SEQUENCE [LARGE SCALE GENOMIC DNA]</scope>
</reference>
<organism evidence="1 2">
    <name type="scientific">Araneus ventricosus</name>
    <name type="common">Orbweaver spider</name>
    <name type="synonym">Epeira ventricosa</name>
    <dbReference type="NCBI Taxonomy" id="182803"/>
    <lineage>
        <taxon>Eukaryota</taxon>
        <taxon>Metazoa</taxon>
        <taxon>Ecdysozoa</taxon>
        <taxon>Arthropoda</taxon>
        <taxon>Chelicerata</taxon>
        <taxon>Arachnida</taxon>
        <taxon>Araneae</taxon>
        <taxon>Araneomorphae</taxon>
        <taxon>Entelegynae</taxon>
        <taxon>Araneoidea</taxon>
        <taxon>Araneidae</taxon>
        <taxon>Araneus</taxon>
    </lineage>
</organism>
<evidence type="ECO:0000313" key="1">
    <source>
        <dbReference type="EMBL" id="GBO21204.1"/>
    </source>
</evidence>